<organism evidence="1">
    <name type="scientific">Anopheles coluzzii</name>
    <name type="common">African malaria mosquito</name>
    <dbReference type="NCBI Taxonomy" id="1518534"/>
    <lineage>
        <taxon>Eukaryota</taxon>
        <taxon>Metazoa</taxon>
        <taxon>Ecdysozoa</taxon>
        <taxon>Arthropoda</taxon>
        <taxon>Hexapoda</taxon>
        <taxon>Insecta</taxon>
        <taxon>Pterygota</taxon>
        <taxon>Neoptera</taxon>
        <taxon>Endopterygota</taxon>
        <taxon>Diptera</taxon>
        <taxon>Nematocera</taxon>
        <taxon>Culicoidea</taxon>
        <taxon>Culicidae</taxon>
        <taxon>Anophelinae</taxon>
        <taxon>Anopheles</taxon>
    </lineage>
</organism>
<dbReference type="Proteomes" id="UP000075882">
    <property type="component" value="Unassembled WGS sequence"/>
</dbReference>
<protein>
    <submittedName>
        <fullName evidence="1">Uncharacterized protein</fullName>
    </submittedName>
</protein>
<accession>A0A8W7PHI1</accession>
<proteinExistence type="predicted"/>
<name>A0A8W7PHI1_ANOCL</name>
<dbReference type="AlphaFoldDB" id="A0A8W7PHI1"/>
<sequence>MVFVKVPLSEGEELLLRLAPLGGERIAPVPPFAATRDQIIRMVQHQPEWVVRLAGRMMIDESATGACDRWGLEKNLLSPCINESPTHFATNLPSPLPPASQPSITAIEVCDVQRSTPHHTVGLIMGEDDLFSFWWIHVNGATGGLPKVPKGFEMDDEGLK</sequence>
<dbReference type="EnsemblMetazoa" id="ACOM031569-RA">
    <property type="protein sequence ID" value="ACOM031569-PA.1"/>
    <property type="gene ID" value="ACOM031569"/>
</dbReference>
<reference evidence="1" key="1">
    <citation type="submission" date="2022-08" db="UniProtKB">
        <authorList>
            <consortium name="EnsemblMetazoa"/>
        </authorList>
    </citation>
    <scope>IDENTIFICATION</scope>
</reference>
<evidence type="ECO:0000313" key="1">
    <source>
        <dbReference type="EnsemblMetazoa" id="ACOM031569-PA.1"/>
    </source>
</evidence>